<comment type="similarity">
    <text evidence="5">Belongs to the Rap family.</text>
</comment>
<name>A0A455SP58_9CHLR</name>
<evidence type="ECO:0000256" key="3">
    <source>
        <dbReference type="ARBA" id="ARBA00022737"/>
    </source>
</evidence>
<dbReference type="PROSITE" id="PS50005">
    <property type="entry name" value="TPR"/>
    <property type="match status" value="1"/>
</dbReference>
<dbReference type="AlphaFoldDB" id="A0A455SP58"/>
<evidence type="ECO:0000256" key="4">
    <source>
        <dbReference type="ARBA" id="ARBA00022803"/>
    </source>
</evidence>
<dbReference type="SUPFAM" id="SSF48452">
    <property type="entry name" value="TPR-like"/>
    <property type="match status" value="1"/>
</dbReference>
<dbReference type="PANTHER" id="PTHR46630">
    <property type="entry name" value="TETRATRICOPEPTIDE REPEAT PROTEIN 29"/>
    <property type="match status" value="1"/>
</dbReference>
<dbReference type="EMBL" id="AP019376">
    <property type="protein sequence ID" value="BBH88961.1"/>
    <property type="molecule type" value="Genomic_DNA"/>
</dbReference>
<proteinExistence type="inferred from homology"/>
<dbReference type="Pfam" id="PF13374">
    <property type="entry name" value="TPR_10"/>
    <property type="match status" value="1"/>
</dbReference>
<protein>
    <submittedName>
        <fullName evidence="7">Uncharacterized protein</fullName>
    </submittedName>
</protein>
<dbReference type="GO" id="GO:0005737">
    <property type="term" value="C:cytoplasm"/>
    <property type="evidence" value="ECO:0007669"/>
    <property type="project" value="UniProtKB-SubCell"/>
</dbReference>
<dbReference type="InterPro" id="IPR051476">
    <property type="entry name" value="Bac_ResReg_Asp_Phosphatase"/>
</dbReference>
<evidence type="ECO:0000256" key="5">
    <source>
        <dbReference type="ARBA" id="ARBA00038253"/>
    </source>
</evidence>
<dbReference type="Pfam" id="PF13424">
    <property type="entry name" value="TPR_12"/>
    <property type="match status" value="1"/>
</dbReference>
<keyword evidence="2" id="KW-0963">Cytoplasm</keyword>
<feature type="repeat" description="TPR" evidence="6">
    <location>
        <begin position="98"/>
        <end position="131"/>
    </location>
</feature>
<dbReference type="PANTHER" id="PTHR46630:SF1">
    <property type="entry name" value="TETRATRICOPEPTIDE REPEAT PROTEIN 29"/>
    <property type="match status" value="1"/>
</dbReference>
<comment type="subcellular location">
    <subcellularLocation>
        <location evidence="1">Cytoplasm</location>
    </subcellularLocation>
</comment>
<dbReference type="Gene3D" id="1.25.40.10">
    <property type="entry name" value="Tetratricopeptide repeat domain"/>
    <property type="match status" value="1"/>
</dbReference>
<sequence>MQKALILAEQIGYKEQVCNCLLNLGGCELALENYKAARKYFQDALVLAQQLGLREWICGVYSNLATTAMLEEDREQAEVYFQEAIKHARQLGYVFVLATGFYEYGNMQLRQGRLDEAEALFREMYALAPYGAQELLALAYHGIARVMARAVIWERHSDGEGLAVSMLESIGHRNAQEARKWLNTLRMKHSQ</sequence>
<accession>A0A455SP58</accession>
<evidence type="ECO:0000256" key="6">
    <source>
        <dbReference type="PROSITE-ProRule" id="PRU00339"/>
    </source>
</evidence>
<dbReference type="InterPro" id="IPR019734">
    <property type="entry name" value="TPR_rpt"/>
</dbReference>
<evidence type="ECO:0000256" key="1">
    <source>
        <dbReference type="ARBA" id="ARBA00004496"/>
    </source>
</evidence>
<dbReference type="InterPro" id="IPR011990">
    <property type="entry name" value="TPR-like_helical_dom_sf"/>
</dbReference>
<reference evidence="7" key="1">
    <citation type="submission" date="2018-12" db="EMBL/GenBank/DDBJ databases">
        <title>Novel natural products biosynthetic potential of the class Ktedonobacteria.</title>
        <authorList>
            <person name="Zheng Y."/>
            <person name="Saitou A."/>
            <person name="Wang C.M."/>
            <person name="Toyoda A."/>
            <person name="Minakuchi Y."/>
            <person name="Sekiguchi Y."/>
            <person name="Ueda K."/>
            <person name="Takano H."/>
            <person name="Sakai Y."/>
            <person name="Yokota A."/>
            <person name="Yabe S."/>
        </authorList>
    </citation>
    <scope>NUCLEOTIDE SEQUENCE</scope>
    <source>
        <strain evidence="7">COM3</strain>
    </source>
</reference>
<evidence type="ECO:0000256" key="2">
    <source>
        <dbReference type="ARBA" id="ARBA00022490"/>
    </source>
</evidence>
<organism evidence="7">
    <name type="scientific">Thermosporothrix sp. COM3</name>
    <dbReference type="NCBI Taxonomy" id="2490863"/>
    <lineage>
        <taxon>Bacteria</taxon>
        <taxon>Bacillati</taxon>
        <taxon>Chloroflexota</taxon>
        <taxon>Ktedonobacteria</taxon>
        <taxon>Ktedonobacterales</taxon>
        <taxon>Thermosporotrichaceae</taxon>
        <taxon>Thermosporothrix</taxon>
    </lineage>
</organism>
<evidence type="ECO:0000313" key="7">
    <source>
        <dbReference type="EMBL" id="BBH88961.1"/>
    </source>
</evidence>
<gene>
    <name evidence="7" type="ORF">KTC_37120</name>
</gene>
<dbReference type="SMART" id="SM00028">
    <property type="entry name" value="TPR"/>
    <property type="match status" value="3"/>
</dbReference>
<keyword evidence="4 6" id="KW-0802">TPR repeat</keyword>
<keyword evidence="3" id="KW-0677">Repeat</keyword>